<sequence>MTTPPAPHPETNTRRARLLAVLAGMLAAFVVWLVTAQFMSVDLATRTGSGAKASTTKINVAVVIVAALIAGLLAWGLLALLERRMPGRARTVWTTIAAVVLLLSLAAPLSEGVGTGAKVALLCMHLVTGGVLIPALARTSARA</sequence>
<dbReference type="EMBL" id="JAAGKO020000010">
    <property type="protein sequence ID" value="MDI5963000.1"/>
    <property type="molecule type" value="Genomic_DNA"/>
</dbReference>
<gene>
    <name evidence="2" type="ORF">POF43_009825</name>
    <name evidence="3" type="ORF">POF50_005030</name>
</gene>
<evidence type="ECO:0000313" key="3">
    <source>
        <dbReference type="EMBL" id="MDI5968715.1"/>
    </source>
</evidence>
<organism evidence="3">
    <name type="scientific">Streptantibioticus silvisoli</name>
    <dbReference type="NCBI Taxonomy" id="2705255"/>
    <lineage>
        <taxon>Bacteria</taxon>
        <taxon>Bacillati</taxon>
        <taxon>Actinomycetota</taxon>
        <taxon>Actinomycetes</taxon>
        <taxon>Kitasatosporales</taxon>
        <taxon>Streptomycetaceae</taxon>
        <taxon>Streptantibioticus</taxon>
    </lineage>
</organism>
<dbReference type="AlphaFoldDB" id="A0AA90KF27"/>
<keyword evidence="1" id="KW-1133">Transmembrane helix</keyword>
<evidence type="ECO:0000313" key="2">
    <source>
        <dbReference type="EMBL" id="MDI5963000.1"/>
    </source>
</evidence>
<keyword evidence="1" id="KW-0472">Membrane</keyword>
<feature type="transmembrane region" description="Helical" evidence="1">
    <location>
        <begin position="116"/>
        <end position="137"/>
    </location>
</feature>
<dbReference type="EMBL" id="JABXJJ020000005">
    <property type="protein sequence ID" value="MDI5968715.1"/>
    <property type="molecule type" value="Genomic_DNA"/>
</dbReference>
<dbReference type="Pfam" id="PF19545">
    <property type="entry name" value="DUF6069"/>
    <property type="match status" value="1"/>
</dbReference>
<evidence type="ECO:0000256" key="1">
    <source>
        <dbReference type="SAM" id="Phobius"/>
    </source>
</evidence>
<dbReference type="RefSeq" id="WP_282698514.1">
    <property type="nucleotide sequence ID" value="NZ_JAAGKO020000010.1"/>
</dbReference>
<accession>A0AA90KF27</accession>
<feature type="transmembrane region" description="Helical" evidence="1">
    <location>
        <begin position="58"/>
        <end position="80"/>
    </location>
</feature>
<evidence type="ECO:0000313" key="4">
    <source>
        <dbReference type="Proteomes" id="UP001156398"/>
    </source>
</evidence>
<keyword evidence="4" id="KW-1185">Reference proteome</keyword>
<feature type="transmembrane region" description="Helical" evidence="1">
    <location>
        <begin position="92"/>
        <end position="110"/>
    </location>
</feature>
<feature type="transmembrane region" description="Helical" evidence="1">
    <location>
        <begin position="18"/>
        <end position="38"/>
    </location>
</feature>
<dbReference type="Proteomes" id="UP001156398">
    <property type="component" value="Unassembled WGS sequence"/>
</dbReference>
<dbReference type="InterPro" id="IPR045713">
    <property type="entry name" value="DUF6069"/>
</dbReference>
<protein>
    <submittedName>
        <fullName evidence="3">DUF6069 family protein</fullName>
    </submittedName>
</protein>
<proteinExistence type="predicted"/>
<name>A0AA90KF27_9ACTN</name>
<reference evidence="3 4" key="1">
    <citation type="submission" date="2023-05" db="EMBL/GenBank/DDBJ databases">
        <title>Streptantibioticus silvisoli sp. nov., acidotolerant actinomycetes 1 from pine litter.</title>
        <authorList>
            <person name="Swiecimska M."/>
            <person name="Golinska P."/>
            <person name="Sangal V."/>
            <person name="Wachnowicz B."/>
            <person name="Goodfellow M."/>
        </authorList>
    </citation>
    <scope>NUCLEOTIDE SEQUENCE</scope>
    <source>
        <strain evidence="3">SL13</strain>
        <strain evidence="2 4">SL54</strain>
    </source>
</reference>
<keyword evidence="1" id="KW-0812">Transmembrane</keyword>
<comment type="caution">
    <text evidence="3">The sequence shown here is derived from an EMBL/GenBank/DDBJ whole genome shotgun (WGS) entry which is preliminary data.</text>
</comment>